<dbReference type="RefSeq" id="XP_067180967.1">
    <property type="nucleotide sequence ID" value="XM_067324610.1"/>
</dbReference>
<dbReference type="CDD" id="cd16448">
    <property type="entry name" value="RING-H2"/>
    <property type="match status" value="1"/>
</dbReference>
<dbReference type="InterPro" id="IPR001841">
    <property type="entry name" value="Znf_RING"/>
</dbReference>
<comment type="caution">
    <text evidence="7">The sequence shown here is derived from an EMBL/GenBank/DDBJ whole genome shotgun (WGS) entry which is preliminary data.</text>
</comment>
<sequence>MEQGRRWAEACPDRIRKQINAVTKSHMPIEQLNDPTRFAVRDAQGKSYHCTIGNPHLCSCIAMQPCGHILSVLLLFFEVSSENPIVWQSYINEVELIDLIEKKTGKEKCTLCRERTGSMSSCEKCSARFHQLCLKLASKSGKGSCSTCPKCSEELPRCEGNDKVCCSNCNANCKSENYTCLLCPDYNLCRCCYESAKAHPSHPFGCSKVGGRFLSTAGVTPHNVGDLQYREIDPEDYEALLALDKGGGQPLGKEDLRNLPTEYFGARRRKNNSCPVCLCAFLASSRCIALTCGHIMHQRCGFKWLSEFSDTCPVDKQKAGRWSTIQDARPVGEVRASSQASRHGEMTLQMPSTVPSFRLPDIKTRERK</sequence>
<evidence type="ECO:0000256" key="4">
    <source>
        <dbReference type="PROSITE-ProRule" id="PRU00175"/>
    </source>
</evidence>
<dbReference type="GO" id="GO:0061630">
    <property type="term" value="F:ubiquitin protein ligase activity"/>
    <property type="evidence" value="ECO:0007669"/>
    <property type="project" value="InterPro"/>
</dbReference>
<dbReference type="InterPro" id="IPR011011">
    <property type="entry name" value="Znf_FYVE_PHD"/>
</dbReference>
<dbReference type="PANTHER" id="PTHR21540:SF3">
    <property type="entry name" value="E3 UBIQUITIN-PROTEIN LIGASE ZSWIM2"/>
    <property type="match status" value="1"/>
</dbReference>
<evidence type="ECO:0000256" key="1">
    <source>
        <dbReference type="ARBA" id="ARBA00022723"/>
    </source>
</evidence>
<dbReference type="Gene3D" id="3.30.40.10">
    <property type="entry name" value="Zinc/RING finger domain, C3HC4 (zinc finger)"/>
    <property type="match status" value="1"/>
</dbReference>
<protein>
    <recommendedName>
        <fullName evidence="9">RING-type domain-containing protein</fullName>
    </recommendedName>
</protein>
<keyword evidence="2 4" id="KW-0863">Zinc-finger</keyword>
<dbReference type="EMBL" id="JAFEUZ010000008">
    <property type="protein sequence ID" value="KAG5485814.1"/>
    <property type="molecule type" value="Genomic_DNA"/>
</dbReference>
<evidence type="ECO:0000259" key="6">
    <source>
        <dbReference type="PROSITE" id="PS50966"/>
    </source>
</evidence>
<evidence type="ECO:0008006" key="9">
    <source>
        <dbReference type="Google" id="ProtNLM"/>
    </source>
</evidence>
<dbReference type="PROSITE" id="PS50089">
    <property type="entry name" value="ZF_RING_2"/>
    <property type="match status" value="1"/>
</dbReference>
<dbReference type="SMART" id="SM00291">
    <property type="entry name" value="ZnF_ZZ"/>
    <property type="match status" value="1"/>
</dbReference>
<dbReference type="InterPro" id="IPR000433">
    <property type="entry name" value="Znf_ZZ"/>
</dbReference>
<evidence type="ECO:0000313" key="8">
    <source>
        <dbReference type="Proteomes" id="UP000673552"/>
    </source>
</evidence>
<gene>
    <name evidence="7" type="ORF">LSCM1_07227</name>
</gene>
<keyword evidence="3" id="KW-0862">Zinc</keyword>
<evidence type="ECO:0000256" key="2">
    <source>
        <dbReference type="ARBA" id="ARBA00022771"/>
    </source>
</evidence>
<feature type="domain" description="RING-type" evidence="5">
    <location>
        <begin position="274"/>
        <end position="316"/>
    </location>
</feature>
<evidence type="ECO:0000259" key="5">
    <source>
        <dbReference type="PROSITE" id="PS50089"/>
    </source>
</evidence>
<dbReference type="KEGG" id="lmat:92517122"/>
<reference evidence="8" key="1">
    <citation type="journal article" date="2021" name="Microbiol. Resour. Announc.">
        <title>LGAAP: Leishmaniinae Genome Assembly and Annotation Pipeline.</title>
        <authorList>
            <person name="Almutairi H."/>
            <person name="Urbaniak M.D."/>
            <person name="Bates M.D."/>
            <person name="Jariyapan N."/>
            <person name="Kwakye-Nuako G."/>
            <person name="Thomaz-Soccol V."/>
            <person name="Al-Salem W.S."/>
            <person name="Dillon R.J."/>
            <person name="Bates P.A."/>
            <person name="Gatherer D."/>
        </authorList>
    </citation>
    <scope>NUCLEOTIDE SEQUENCE [LARGE SCALE GENOMIC DNA]</scope>
</reference>
<evidence type="ECO:0000313" key="7">
    <source>
        <dbReference type="EMBL" id="KAG5485814.1"/>
    </source>
</evidence>
<dbReference type="PANTHER" id="PTHR21540">
    <property type="entry name" value="RING FINGER AND SWIM DOMAIN-CONTAINING PROTEIN 2"/>
    <property type="match status" value="1"/>
</dbReference>
<feature type="domain" description="SWIM-type" evidence="6">
    <location>
        <begin position="48"/>
        <end position="77"/>
    </location>
</feature>
<dbReference type="InterPro" id="IPR013083">
    <property type="entry name" value="Znf_RING/FYVE/PHD"/>
</dbReference>
<dbReference type="InterPro" id="IPR001965">
    <property type="entry name" value="Znf_PHD"/>
</dbReference>
<dbReference type="GO" id="GO:0008270">
    <property type="term" value="F:zinc ion binding"/>
    <property type="evidence" value="ECO:0007669"/>
    <property type="project" value="UniProtKB-KW"/>
</dbReference>
<name>A0A836H6R6_9TRYP</name>
<keyword evidence="1" id="KW-0479">Metal-binding</keyword>
<dbReference type="InterPro" id="IPR007527">
    <property type="entry name" value="Znf_SWIM"/>
</dbReference>
<reference evidence="8" key="2">
    <citation type="journal article" date="2021" name="Sci. Data">
        <title>Chromosome-scale genome sequencing, assembly and annotation of six genomes from subfamily Leishmaniinae.</title>
        <authorList>
            <person name="Almutairi H."/>
            <person name="Urbaniak M.D."/>
            <person name="Bates M.D."/>
            <person name="Jariyapan N."/>
            <person name="Kwakye-Nuako G."/>
            <person name="Thomaz Soccol V."/>
            <person name="Al-Salem W.S."/>
            <person name="Dillon R.J."/>
            <person name="Bates P.A."/>
            <person name="Gatherer D."/>
        </authorList>
    </citation>
    <scope>NUCLEOTIDE SEQUENCE [LARGE SCALE GENOMIC DNA]</scope>
</reference>
<dbReference type="InterPro" id="IPR039903">
    <property type="entry name" value="Zswim2"/>
</dbReference>
<dbReference type="OrthoDB" id="2122982at2759"/>
<dbReference type="Pfam" id="PF13639">
    <property type="entry name" value="zf-RING_2"/>
    <property type="match status" value="1"/>
</dbReference>
<accession>A0A836H6R6</accession>
<dbReference type="SMART" id="SM00184">
    <property type="entry name" value="RING"/>
    <property type="match status" value="2"/>
</dbReference>
<dbReference type="SMART" id="SM00249">
    <property type="entry name" value="PHD"/>
    <property type="match status" value="1"/>
</dbReference>
<dbReference type="SUPFAM" id="SSF57903">
    <property type="entry name" value="FYVE/PHD zinc finger"/>
    <property type="match status" value="1"/>
</dbReference>
<dbReference type="Proteomes" id="UP000673552">
    <property type="component" value="Unassembled WGS sequence"/>
</dbReference>
<dbReference type="GeneID" id="92517122"/>
<dbReference type="AlphaFoldDB" id="A0A836H6R6"/>
<keyword evidence="8" id="KW-1185">Reference proteome</keyword>
<dbReference type="PROSITE" id="PS50966">
    <property type="entry name" value="ZF_SWIM"/>
    <property type="match status" value="1"/>
</dbReference>
<proteinExistence type="predicted"/>
<dbReference type="SUPFAM" id="SSF57850">
    <property type="entry name" value="RING/U-box"/>
    <property type="match status" value="1"/>
</dbReference>
<organism evidence="7 8">
    <name type="scientific">Leishmania martiniquensis</name>
    <dbReference type="NCBI Taxonomy" id="1580590"/>
    <lineage>
        <taxon>Eukaryota</taxon>
        <taxon>Discoba</taxon>
        <taxon>Euglenozoa</taxon>
        <taxon>Kinetoplastea</taxon>
        <taxon>Metakinetoplastina</taxon>
        <taxon>Trypanosomatida</taxon>
        <taxon>Trypanosomatidae</taxon>
        <taxon>Leishmaniinae</taxon>
        <taxon>Leishmania</taxon>
    </lineage>
</organism>
<evidence type="ECO:0000256" key="3">
    <source>
        <dbReference type="ARBA" id="ARBA00022833"/>
    </source>
</evidence>